<dbReference type="InterPro" id="IPR000868">
    <property type="entry name" value="Isochorismatase-like_dom"/>
</dbReference>
<evidence type="ECO:0000256" key="2">
    <source>
        <dbReference type="ARBA" id="ARBA00022801"/>
    </source>
</evidence>
<evidence type="ECO:0000256" key="1">
    <source>
        <dbReference type="ARBA" id="ARBA00006336"/>
    </source>
</evidence>
<dbReference type="CDD" id="cd00431">
    <property type="entry name" value="cysteine_hydrolases"/>
    <property type="match status" value="1"/>
</dbReference>
<dbReference type="Proteomes" id="UP001498771">
    <property type="component" value="Unassembled WGS sequence"/>
</dbReference>
<comment type="similarity">
    <text evidence="1">Belongs to the isochorismatase family.</text>
</comment>
<gene>
    <name evidence="4" type="ORF">BZA70DRAFT_91408</name>
</gene>
<accession>A0ABR1EYY9</accession>
<dbReference type="PANTHER" id="PTHR43540:SF9">
    <property type="entry name" value="FAMILY HYDROLASE, PUTATIVE (AFU_ORTHOLOGUE AFUA_2G08700)-RELATED"/>
    <property type="match status" value="1"/>
</dbReference>
<sequence>MTFTAPLTISTAKPAPFPLPAARTALIIIDMQRDFVLPSGYGAIQCPSAEVFAQVSGLIGPCLDALRASRKLGMTVVHTREGHVPDLSDCPPTKTDRQRGANTRHFLTIGEEGPMGRLLVRGAYGHDIVDELKPRKDEVVLDKPGKGSFFNTDLHEILVARGITHILFAGVTAECCVASTFREANDHGFECCVLTDCTGGFNSAIVSATMDMFCAYDGLLGYASTSKAIAAVAADAPAGALAVSEPAVAQGSKLSLLELHKKYLAGETVSSTLESLPTPASSAALESAAALDKTSEVDIDGARDLSLLYGVPFVTTPEFSESSVVVQQMLDQGAVFLGSVPCAATAVASGAATFGLSTSSSPAATSPASFTVTKNSLSSAGVTLPSPSFSTFTIHAPSVLDARTLWSTLVRLQPTDFAAAAAIQHFRERPIVYVDYRGFETGGLRYAVYETTPPSLAFLEKVEKIFSKSLPGRKVDSECVSSSFASAAKLASCAESVRALESAPSSSATISALDTIKNMHALALASSLFTKAFDNGIESPDVLLAPYSDETFVAVEAVGGCAAVVAGDVVVVGAKGLDGRVLDIAVLAESRL</sequence>
<proteinExistence type="inferred from homology"/>
<dbReference type="InterPro" id="IPR036380">
    <property type="entry name" value="Isochorismatase-like_sf"/>
</dbReference>
<dbReference type="InterPro" id="IPR036928">
    <property type="entry name" value="AS_sf"/>
</dbReference>
<feature type="domain" description="Isochorismatase-like" evidence="3">
    <location>
        <begin position="24"/>
        <end position="209"/>
    </location>
</feature>
<dbReference type="PANTHER" id="PTHR43540">
    <property type="entry name" value="PEROXYUREIDOACRYLATE/UREIDOACRYLATE AMIDOHYDROLASE-RELATED"/>
    <property type="match status" value="1"/>
</dbReference>
<name>A0ABR1EYY9_9ASCO</name>
<reference evidence="4 5" key="1">
    <citation type="submission" date="2024-03" db="EMBL/GenBank/DDBJ databases">
        <title>Genome-scale model development and genomic sequencing of the oleaginous clade Lipomyces.</title>
        <authorList>
            <consortium name="Lawrence Berkeley National Laboratory"/>
            <person name="Czajka J.J."/>
            <person name="Han Y."/>
            <person name="Kim J."/>
            <person name="Mondo S.J."/>
            <person name="Hofstad B.A."/>
            <person name="Robles A."/>
            <person name="Haridas S."/>
            <person name="Riley R."/>
            <person name="LaButti K."/>
            <person name="Pangilinan J."/>
            <person name="Andreopoulos W."/>
            <person name="Lipzen A."/>
            <person name="Yan J."/>
            <person name="Wang M."/>
            <person name="Ng V."/>
            <person name="Grigoriev I.V."/>
            <person name="Spatafora J.W."/>
            <person name="Magnuson J.K."/>
            <person name="Baker S.E."/>
            <person name="Pomraning K.R."/>
        </authorList>
    </citation>
    <scope>NUCLEOTIDE SEQUENCE [LARGE SCALE GENOMIC DNA]</scope>
    <source>
        <strain evidence="4 5">Phaff 52-87</strain>
    </source>
</reference>
<evidence type="ECO:0000259" key="3">
    <source>
        <dbReference type="Pfam" id="PF00857"/>
    </source>
</evidence>
<protein>
    <submittedName>
        <fullName evidence="4">Isochorismatase-like protein</fullName>
    </submittedName>
</protein>
<dbReference type="EMBL" id="JBBJBU010000015">
    <property type="protein sequence ID" value="KAK7202727.1"/>
    <property type="molecule type" value="Genomic_DNA"/>
</dbReference>
<dbReference type="Pfam" id="PF00857">
    <property type="entry name" value="Isochorismatase"/>
    <property type="match status" value="1"/>
</dbReference>
<evidence type="ECO:0000313" key="5">
    <source>
        <dbReference type="Proteomes" id="UP001498771"/>
    </source>
</evidence>
<dbReference type="GeneID" id="90041047"/>
<dbReference type="SUPFAM" id="SSF52499">
    <property type="entry name" value="Isochorismatase-like hydrolases"/>
    <property type="match status" value="1"/>
</dbReference>
<organism evidence="4 5">
    <name type="scientific">Myxozyma melibiosi</name>
    <dbReference type="NCBI Taxonomy" id="54550"/>
    <lineage>
        <taxon>Eukaryota</taxon>
        <taxon>Fungi</taxon>
        <taxon>Dikarya</taxon>
        <taxon>Ascomycota</taxon>
        <taxon>Saccharomycotina</taxon>
        <taxon>Lipomycetes</taxon>
        <taxon>Lipomycetales</taxon>
        <taxon>Lipomycetaceae</taxon>
        <taxon>Myxozyma</taxon>
    </lineage>
</organism>
<keyword evidence="5" id="KW-1185">Reference proteome</keyword>
<comment type="caution">
    <text evidence="4">The sequence shown here is derived from an EMBL/GenBank/DDBJ whole genome shotgun (WGS) entry which is preliminary data.</text>
</comment>
<dbReference type="SUPFAM" id="SSF75304">
    <property type="entry name" value="Amidase signature (AS) enzymes"/>
    <property type="match status" value="1"/>
</dbReference>
<keyword evidence="2" id="KW-0378">Hydrolase</keyword>
<dbReference type="RefSeq" id="XP_064765760.1">
    <property type="nucleotide sequence ID" value="XM_064915535.1"/>
</dbReference>
<dbReference type="InterPro" id="IPR050272">
    <property type="entry name" value="Isochorismatase-like_hydrls"/>
</dbReference>
<evidence type="ECO:0000313" key="4">
    <source>
        <dbReference type="EMBL" id="KAK7202727.1"/>
    </source>
</evidence>
<dbReference type="Gene3D" id="3.40.50.850">
    <property type="entry name" value="Isochorismatase-like"/>
    <property type="match status" value="1"/>
</dbReference>